<sequence length="325" mass="37664">MAGFRTLLTKQVSNRTLAIGGLILLIYWIYGVYKPHLRNVTSYSSIIEKPKNCPKLGFAKPPLPLTALASYPGSGNSWTRHLLQKSTGIYTGSVGRERFMINNGYRGEGVKNGSVIVIKTHRSRNQSEVFERAVLLMRNPFEAHWSYFNLMSSRSHTRIVDKGRFCTRYTKSKGTDSWKRFYINWLQFKGDLFISFYDELLQNKENKLRELLAFLGFSTKNIDCALYDPEGIAHRVDKFPFRFFDKDYINNTNSHIEVVAKELRKRSPVMADHVLTWRKSPSEAMEKYQLDEFCKEYTKTKAKMQKGTEAQKIVKGTNLNRHKSN</sequence>
<feature type="region of interest" description="Disordered" evidence="2">
    <location>
        <begin position="305"/>
        <end position="325"/>
    </location>
</feature>
<dbReference type="InterPro" id="IPR051589">
    <property type="entry name" value="Sialate-O-sulfotransferase"/>
</dbReference>
<dbReference type="Proteomes" id="UP001347796">
    <property type="component" value="Unassembled WGS sequence"/>
</dbReference>
<keyword evidence="3" id="KW-0812">Transmembrane</keyword>
<dbReference type="PANTHER" id="PTHR45964">
    <property type="entry name" value="WSCD FAMILY MEMBER CG9164"/>
    <property type="match status" value="1"/>
</dbReference>
<evidence type="ECO:0000256" key="3">
    <source>
        <dbReference type="SAM" id="Phobius"/>
    </source>
</evidence>
<organism evidence="4 5">
    <name type="scientific">Patella caerulea</name>
    <name type="common">Rayed Mediterranean limpet</name>
    <dbReference type="NCBI Taxonomy" id="87958"/>
    <lineage>
        <taxon>Eukaryota</taxon>
        <taxon>Metazoa</taxon>
        <taxon>Spiralia</taxon>
        <taxon>Lophotrochozoa</taxon>
        <taxon>Mollusca</taxon>
        <taxon>Gastropoda</taxon>
        <taxon>Patellogastropoda</taxon>
        <taxon>Patelloidea</taxon>
        <taxon>Patellidae</taxon>
        <taxon>Patella</taxon>
    </lineage>
</organism>
<feature type="transmembrane region" description="Helical" evidence="3">
    <location>
        <begin position="12"/>
        <end position="30"/>
    </location>
</feature>
<evidence type="ECO:0000313" key="5">
    <source>
        <dbReference type="Proteomes" id="UP001347796"/>
    </source>
</evidence>
<keyword evidence="3" id="KW-0472">Membrane</keyword>
<dbReference type="InterPro" id="IPR027417">
    <property type="entry name" value="P-loop_NTPase"/>
</dbReference>
<dbReference type="SUPFAM" id="SSF52540">
    <property type="entry name" value="P-loop containing nucleoside triphosphate hydrolases"/>
    <property type="match status" value="1"/>
</dbReference>
<name>A0AAN8JX65_PATCE</name>
<dbReference type="Gene3D" id="3.40.50.300">
    <property type="entry name" value="P-loop containing nucleotide triphosphate hydrolases"/>
    <property type="match status" value="1"/>
</dbReference>
<comment type="caution">
    <text evidence="4">The sequence shown here is derived from an EMBL/GenBank/DDBJ whole genome shotgun (WGS) entry which is preliminary data.</text>
</comment>
<keyword evidence="3" id="KW-1133">Transmembrane helix</keyword>
<proteinExistence type="inferred from homology"/>
<comment type="similarity">
    <text evidence="1">Belongs to the WSCD family.</text>
</comment>
<evidence type="ECO:0000256" key="2">
    <source>
        <dbReference type="SAM" id="MobiDB-lite"/>
    </source>
</evidence>
<reference evidence="4 5" key="1">
    <citation type="submission" date="2024-01" db="EMBL/GenBank/DDBJ databases">
        <title>The genome of the rayed Mediterranean limpet Patella caerulea (Linnaeus, 1758).</title>
        <authorList>
            <person name="Anh-Thu Weber A."/>
            <person name="Halstead-Nussloch G."/>
        </authorList>
    </citation>
    <scope>NUCLEOTIDE SEQUENCE [LARGE SCALE GENOMIC DNA]</scope>
    <source>
        <strain evidence="4">AATW-2023a</strain>
        <tissue evidence="4">Whole specimen</tissue>
    </source>
</reference>
<dbReference type="PANTHER" id="PTHR45964:SF5">
    <property type="entry name" value="WSCD FAMILY MEMBER CG9164"/>
    <property type="match status" value="1"/>
</dbReference>
<evidence type="ECO:0000313" key="4">
    <source>
        <dbReference type="EMBL" id="KAK6181148.1"/>
    </source>
</evidence>
<dbReference type="EMBL" id="JAZGQO010000007">
    <property type="protein sequence ID" value="KAK6181148.1"/>
    <property type="molecule type" value="Genomic_DNA"/>
</dbReference>
<evidence type="ECO:0000256" key="1">
    <source>
        <dbReference type="ARBA" id="ARBA00010236"/>
    </source>
</evidence>
<dbReference type="AlphaFoldDB" id="A0AAN8JX65"/>
<accession>A0AAN8JX65</accession>
<protein>
    <submittedName>
        <fullName evidence="4">Uncharacterized protein</fullName>
    </submittedName>
</protein>
<keyword evidence="5" id="KW-1185">Reference proteome</keyword>
<gene>
    <name evidence="4" type="ORF">SNE40_009073</name>
</gene>